<dbReference type="Gene3D" id="3.40.50.1820">
    <property type="entry name" value="alpha/beta hydrolase"/>
    <property type="match status" value="1"/>
</dbReference>
<dbReference type="STRING" id="1469144.LI90_1177"/>
<dbReference type="InterPro" id="IPR029058">
    <property type="entry name" value="AB_hydrolase_fold"/>
</dbReference>
<dbReference type="PRINTS" id="PR00111">
    <property type="entry name" value="ABHYDROLASE"/>
</dbReference>
<protein>
    <submittedName>
        <fullName evidence="2">Alpha/beta hydrolase fold protein</fullName>
    </submittedName>
</protein>
<feature type="domain" description="AB hydrolase-1" evidence="1">
    <location>
        <begin position="15"/>
        <end position="242"/>
    </location>
</feature>
<dbReference type="Proteomes" id="UP000070188">
    <property type="component" value="Unassembled WGS sequence"/>
</dbReference>
<comment type="caution">
    <text evidence="2">The sequence shown here is derived from an EMBL/GenBank/DDBJ whole genome shotgun (WGS) entry which is preliminary data.</text>
</comment>
<dbReference type="GO" id="GO:0016787">
    <property type="term" value="F:hydrolase activity"/>
    <property type="evidence" value="ECO:0007669"/>
    <property type="project" value="UniProtKB-KW"/>
</dbReference>
<dbReference type="PRINTS" id="PR00412">
    <property type="entry name" value="EPOXHYDRLASE"/>
</dbReference>
<keyword evidence="2" id="KW-0378">Hydrolase</keyword>
<accession>A0A132MQ40</accession>
<name>A0A132MQ40_9ACTN</name>
<dbReference type="InterPro" id="IPR000073">
    <property type="entry name" value="AB_hydrolase_1"/>
</dbReference>
<dbReference type="RefSeq" id="WP_066885118.1">
    <property type="nucleotide sequence ID" value="NZ_CP171739.1"/>
</dbReference>
<evidence type="ECO:0000313" key="3">
    <source>
        <dbReference type="Proteomes" id="UP000070188"/>
    </source>
</evidence>
<dbReference type="InterPro" id="IPR000639">
    <property type="entry name" value="Epox_hydrolase-like"/>
</dbReference>
<evidence type="ECO:0000259" key="1">
    <source>
        <dbReference type="Pfam" id="PF00561"/>
    </source>
</evidence>
<proteinExistence type="predicted"/>
<reference evidence="3" key="1">
    <citation type="submission" date="2015-04" db="EMBL/GenBank/DDBJ databases">
        <title>Physiological reanalysis, assessment of diazotrophy, and genome sequences of multiple isolates of Streptomyces thermoautotrophicus.</title>
        <authorList>
            <person name="MacKellar D.C."/>
            <person name="Lieber L."/>
            <person name="Norman J."/>
            <person name="Bolger A."/>
            <person name="Tobin C."/>
            <person name="Murray J.W."/>
            <person name="Chang R."/>
            <person name="Ford T."/>
            <person name="Nguyen P.Q."/>
            <person name="Woodward J."/>
            <person name="Permingeat H."/>
            <person name="Joshi N.S."/>
            <person name="Silver P.A."/>
            <person name="Usadel B."/>
            <person name="Rutherford A.W."/>
            <person name="Friesen M."/>
            <person name="Prell J."/>
        </authorList>
    </citation>
    <scope>NUCLEOTIDE SEQUENCE [LARGE SCALE GENOMIC DNA]</scope>
    <source>
        <strain evidence="3">H1</strain>
    </source>
</reference>
<keyword evidence="3" id="KW-1185">Reference proteome</keyword>
<organism evidence="2 3">
    <name type="scientific">Carbonactinospora thermoautotrophica</name>
    <dbReference type="NCBI Taxonomy" id="1469144"/>
    <lineage>
        <taxon>Bacteria</taxon>
        <taxon>Bacillati</taxon>
        <taxon>Actinomycetota</taxon>
        <taxon>Actinomycetes</taxon>
        <taxon>Kitasatosporales</taxon>
        <taxon>Carbonactinosporaceae</taxon>
        <taxon>Carbonactinospora</taxon>
    </lineage>
</organism>
<dbReference type="SUPFAM" id="SSF53474">
    <property type="entry name" value="alpha/beta-Hydrolases"/>
    <property type="match status" value="1"/>
</dbReference>
<sequence length="258" mass="27816">MAVDLHVYETGTGVPLVLIHAFPVHAGMWDGVRDRLGEVCRVLTPDLRGFGRSPLGDDEPSLDRYADDVAALLDRRDIDQAVIGGVSMGGYVTMAFLRRYPDRVRGIVLVDTKAGADPEAARANRERIAATVLAERTPRVLLDDVLPGLLGETTRQTRPEVVERVRALVAEARPEAVAFAQRAMAPRPDSFDALRGADVPALVLVGEEDQLSPPEEAEAMAKALPNARLVTIPGAGHLSPLETPEEFTRAVVAFMSGI</sequence>
<dbReference type="AlphaFoldDB" id="A0A132MQ40"/>
<dbReference type="PANTHER" id="PTHR43798">
    <property type="entry name" value="MONOACYLGLYCEROL LIPASE"/>
    <property type="match status" value="1"/>
</dbReference>
<dbReference type="InterPro" id="IPR050266">
    <property type="entry name" value="AB_hydrolase_sf"/>
</dbReference>
<gene>
    <name evidence="2" type="ORF">LI90_1177</name>
</gene>
<dbReference type="EMBL" id="LAXD01000001">
    <property type="protein sequence ID" value="KWW99541.1"/>
    <property type="molecule type" value="Genomic_DNA"/>
</dbReference>
<dbReference type="Pfam" id="PF00561">
    <property type="entry name" value="Abhydrolase_1"/>
    <property type="match status" value="1"/>
</dbReference>
<evidence type="ECO:0000313" key="2">
    <source>
        <dbReference type="EMBL" id="KWW99541.1"/>
    </source>
</evidence>
<dbReference type="OrthoDB" id="9785847at2"/>
<dbReference type="PATRIC" id="fig|1469144.10.peg.1305"/>